<dbReference type="PANTHER" id="PTHR13610:SF9">
    <property type="entry name" value="FI06469P"/>
    <property type="match status" value="1"/>
</dbReference>
<feature type="transmembrane region" description="Helical" evidence="4">
    <location>
        <begin position="12"/>
        <end position="30"/>
    </location>
</feature>
<dbReference type="SUPFAM" id="SSF53335">
    <property type="entry name" value="S-adenosyl-L-methionine-dependent methyltransferases"/>
    <property type="match status" value="1"/>
</dbReference>
<evidence type="ECO:0000256" key="1">
    <source>
        <dbReference type="ARBA" id="ARBA00022603"/>
    </source>
</evidence>
<keyword evidence="3" id="KW-0949">S-adenosyl-L-methionine</keyword>
<evidence type="ECO:0000256" key="3">
    <source>
        <dbReference type="ARBA" id="ARBA00022691"/>
    </source>
</evidence>
<comment type="caution">
    <text evidence="5">The sequence shown here is derived from an EMBL/GenBank/DDBJ whole genome shotgun (WGS) entry which is preliminary data.</text>
</comment>
<keyword evidence="4" id="KW-0472">Membrane</keyword>
<protein>
    <recommendedName>
        <fullName evidence="7">DOT1 domain-containing protein</fullName>
    </recommendedName>
</protein>
<dbReference type="EMBL" id="MFZO01000046">
    <property type="protein sequence ID" value="OGK23544.1"/>
    <property type="molecule type" value="Genomic_DNA"/>
</dbReference>
<dbReference type="Proteomes" id="UP000177913">
    <property type="component" value="Unassembled WGS sequence"/>
</dbReference>
<dbReference type="GO" id="GO:0016279">
    <property type="term" value="F:protein-lysine N-methyltransferase activity"/>
    <property type="evidence" value="ECO:0007669"/>
    <property type="project" value="InterPro"/>
</dbReference>
<dbReference type="PANTHER" id="PTHR13610">
    <property type="entry name" value="METHYLTRANSFERASE DOMAIN-CONTAINING PROTEIN"/>
    <property type="match status" value="1"/>
</dbReference>
<dbReference type="Gene3D" id="3.40.50.150">
    <property type="entry name" value="Vaccinia Virus protein VP39"/>
    <property type="match status" value="1"/>
</dbReference>
<dbReference type="AlphaFoldDB" id="A0A1F7GXL8"/>
<keyword evidence="1" id="KW-0489">Methyltransferase</keyword>
<keyword evidence="4" id="KW-0812">Transmembrane</keyword>
<evidence type="ECO:0008006" key="7">
    <source>
        <dbReference type="Google" id="ProtNLM"/>
    </source>
</evidence>
<evidence type="ECO:0000256" key="2">
    <source>
        <dbReference type="ARBA" id="ARBA00022679"/>
    </source>
</evidence>
<name>A0A1F7GXL8_9BACT</name>
<proteinExistence type="predicted"/>
<evidence type="ECO:0000313" key="5">
    <source>
        <dbReference type="EMBL" id="OGK23544.1"/>
    </source>
</evidence>
<organism evidence="5 6">
    <name type="scientific">Candidatus Roizmanbacteria bacterium RIFCSPHIGHO2_02_FULL_38_11</name>
    <dbReference type="NCBI Taxonomy" id="1802039"/>
    <lineage>
        <taxon>Bacteria</taxon>
        <taxon>Candidatus Roizmaniibacteriota</taxon>
    </lineage>
</organism>
<gene>
    <name evidence="5" type="ORF">A3C25_05640</name>
</gene>
<accession>A0A1F7GXL8</accession>
<dbReference type="InterPro" id="IPR026170">
    <property type="entry name" value="FAM173A/B"/>
</dbReference>
<dbReference type="InterPro" id="IPR029063">
    <property type="entry name" value="SAM-dependent_MTases_sf"/>
</dbReference>
<evidence type="ECO:0000256" key="4">
    <source>
        <dbReference type="SAM" id="Phobius"/>
    </source>
</evidence>
<keyword evidence="4" id="KW-1133">Transmembrane helix</keyword>
<reference evidence="5 6" key="1">
    <citation type="journal article" date="2016" name="Nat. Commun.">
        <title>Thousands of microbial genomes shed light on interconnected biogeochemical processes in an aquifer system.</title>
        <authorList>
            <person name="Anantharaman K."/>
            <person name="Brown C.T."/>
            <person name="Hug L.A."/>
            <person name="Sharon I."/>
            <person name="Castelle C.J."/>
            <person name="Probst A.J."/>
            <person name="Thomas B.C."/>
            <person name="Singh A."/>
            <person name="Wilkins M.J."/>
            <person name="Karaoz U."/>
            <person name="Brodie E.L."/>
            <person name="Williams K.H."/>
            <person name="Hubbard S.S."/>
            <person name="Banfield J.F."/>
        </authorList>
    </citation>
    <scope>NUCLEOTIDE SEQUENCE [LARGE SCALE GENOMIC DNA]</scope>
</reference>
<evidence type="ECO:0000313" key="6">
    <source>
        <dbReference type="Proteomes" id="UP000177913"/>
    </source>
</evidence>
<dbReference type="GO" id="GO:0032259">
    <property type="term" value="P:methylation"/>
    <property type="evidence" value="ECO:0007669"/>
    <property type="project" value="UniProtKB-KW"/>
</dbReference>
<keyword evidence="2" id="KW-0808">Transferase</keyword>
<sequence>MVALINSFSAMIIIYSLLFIIALVVILIFSSKRFSPIPFFPTNKYDLPLIIKSLDLKNNQVIFDLGAGDGIVIFEASKEAYRKKLNTKFIAVEINPILIILLHLRHFFHPNKKNIKIILADLFTMSLRALAKQSRNYEIASLLTSFTPRNDKIIMKPRQTWLTQFNNITIYLYISPWFLDKVTKKVLKEIPKARIVSYMYPIKSLRHKEKLIKGKNFVFIYS</sequence>